<dbReference type="InterPro" id="IPR053793">
    <property type="entry name" value="PB1-like"/>
</dbReference>
<dbReference type="EMBL" id="JAHRIN010038824">
    <property type="protein sequence ID" value="MEQ2205010.1"/>
    <property type="molecule type" value="Genomic_DNA"/>
</dbReference>
<sequence length="141" mass="16200">MKDLVALQMTRRQPVFTHDSGKPKTSAQANRQDDVRIKFEYSGEKRILVFGRPVQFEGIQEKVKSVFGQQLELHYLNNEMSIPLRGQDDLDKAIDLLDRSSCMKSIRIMLLSPEHRNVRSQTTHINTQHAVAQLPCLNDIV</sequence>
<keyword evidence="3" id="KW-1185">Reference proteome</keyword>
<reference evidence="2 3" key="1">
    <citation type="submission" date="2021-06" db="EMBL/GenBank/DDBJ databases">
        <authorList>
            <person name="Palmer J.M."/>
        </authorList>
    </citation>
    <scope>NUCLEOTIDE SEQUENCE [LARGE SCALE GENOMIC DNA]</scope>
    <source>
        <strain evidence="2 3">XC_2019</strain>
        <tissue evidence="2">Muscle</tissue>
    </source>
</reference>
<name>A0ABV0RA75_9TELE</name>
<feature type="domain" description="PB1" evidence="1">
    <location>
        <begin position="34"/>
        <end position="113"/>
    </location>
</feature>
<dbReference type="PROSITE" id="PS51745">
    <property type="entry name" value="PB1"/>
    <property type="match status" value="1"/>
</dbReference>
<dbReference type="Pfam" id="PF00564">
    <property type="entry name" value="PB1"/>
    <property type="match status" value="1"/>
</dbReference>
<evidence type="ECO:0000313" key="3">
    <source>
        <dbReference type="Proteomes" id="UP001434883"/>
    </source>
</evidence>
<dbReference type="SUPFAM" id="SSF54277">
    <property type="entry name" value="CAD &amp; PB1 domains"/>
    <property type="match status" value="1"/>
</dbReference>
<dbReference type="InterPro" id="IPR000270">
    <property type="entry name" value="PB1_dom"/>
</dbReference>
<protein>
    <recommendedName>
        <fullName evidence="1">PB1 domain-containing protein</fullName>
    </recommendedName>
</protein>
<dbReference type="Proteomes" id="UP001434883">
    <property type="component" value="Unassembled WGS sequence"/>
</dbReference>
<comment type="caution">
    <text evidence="2">The sequence shown here is derived from an EMBL/GenBank/DDBJ whole genome shotgun (WGS) entry which is preliminary data.</text>
</comment>
<proteinExistence type="predicted"/>
<evidence type="ECO:0000259" key="1">
    <source>
        <dbReference type="PROSITE" id="PS51745"/>
    </source>
</evidence>
<evidence type="ECO:0000313" key="2">
    <source>
        <dbReference type="EMBL" id="MEQ2205010.1"/>
    </source>
</evidence>
<organism evidence="2 3">
    <name type="scientific">Xenoophorus captivus</name>
    <dbReference type="NCBI Taxonomy" id="1517983"/>
    <lineage>
        <taxon>Eukaryota</taxon>
        <taxon>Metazoa</taxon>
        <taxon>Chordata</taxon>
        <taxon>Craniata</taxon>
        <taxon>Vertebrata</taxon>
        <taxon>Euteleostomi</taxon>
        <taxon>Actinopterygii</taxon>
        <taxon>Neopterygii</taxon>
        <taxon>Teleostei</taxon>
        <taxon>Neoteleostei</taxon>
        <taxon>Acanthomorphata</taxon>
        <taxon>Ovalentaria</taxon>
        <taxon>Atherinomorphae</taxon>
        <taxon>Cyprinodontiformes</taxon>
        <taxon>Goodeidae</taxon>
        <taxon>Xenoophorus</taxon>
    </lineage>
</organism>
<dbReference type="SMART" id="SM00666">
    <property type="entry name" value="PB1"/>
    <property type="match status" value="1"/>
</dbReference>
<dbReference type="Gene3D" id="3.10.20.90">
    <property type="entry name" value="Phosphatidylinositol 3-kinase Catalytic Subunit, Chain A, domain 1"/>
    <property type="match status" value="1"/>
</dbReference>
<gene>
    <name evidence="2" type="ORF">XENOCAPTIV_023064</name>
</gene>
<accession>A0ABV0RA75</accession>